<gene>
    <name evidence="2" type="ORF">BT67DRAFT_184470</name>
</gene>
<evidence type="ECO:0000313" key="3">
    <source>
        <dbReference type="Proteomes" id="UP001304895"/>
    </source>
</evidence>
<sequence length="236" mass="26152">MSGECGTGAGEGRRIPDGLRRLDRIPSTAQWETGSKRGSDDELLPAIHSFRRNAGWCRRAKIKRHPVPEHWALSPPRRAKICHRFPHAGTGYMKPAGGVSAGQHWPGRHTIGESNTASRELVSFSMGSHAEVQRLVGLVGAAPSLGKCDGGRAPCLRAREVLGCLRWLQRYHMHRRREPLVSSSVSQPPAPTMKSPHRYRIHASRGRLRDELRISAVGSMPKGPRPCQICLPRRAR</sequence>
<feature type="compositionally biased region" description="Basic and acidic residues" evidence="1">
    <location>
        <begin position="11"/>
        <end position="24"/>
    </location>
</feature>
<reference evidence="2" key="1">
    <citation type="journal article" date="2023" name="Mol. Phylogenet. Evol.">
        <title>Genome-scale phylogeny and comparative genomics of the fungal order Sordariales.</title>
        <authorList>
            <person name="Hensen N."/>
            <person name="Bonometti L."/>
            <person name="Westerberg I."/>
            <person name="Brannstrom I.O."/>
            <person name="Guillou S."/>
            <person name="Cros-Aarteil S."/>
            <person name="Calhoun S."/>
            <person name="Haridas S."/>
            <person name="Kuo A."/>
            <person name="Mondo S."/>
            <person name="Pangilinan J."/>
            <person name="Riley R."/>
            <person name="LaButti K."/>
            <person name="Andreopoulos B."/>
            <person name="Lipzen A."/>
            <person name="Chen C."/>
            <person name="Yan M."/>
            <person name="Daum C."/>
            <person name="Ng V."/>
            <person name="Clum A."/>
            <person name="Steindorff A."/>
            <person name="Ohm R.A."/>
            <person name="Martin F."/>
            <person name="Silar P."/>
            <person name="Natvig D.O."/>
            <person name="Lalanne C."/>
            <person name="Gautier V."/>
            <person name="Ament-Velasquez S.L."/>
            <person name="Kruys A."/>
            <person name="Hutchinson M.I."/>
            <person name="Powell A.J."/>
            <person name="Barry K."/>
            <person name="Miller A.N."/>
            <person name="Grigoriev I.V."/>
            <person name="Debuchy R."/>
            <person name="Gladieux P."/>
            <person name="Hiltunen Thoren M."/>
            <person name="Johannesson H."/>
        </authorList>
    </citation>
    <scope>NUCLEOTIDE SEQUENCE</scope>
    <source>
        <strain evidence="2">CBS 123565</strain>
    </source>
</reference>
<dbReference type="AlphaFoldDB" id="A0AAN6UNZ9"/>
<feature type="compositionally biased region" description="Gly residues" evidence="1">
    <location>
        <begin position="1"/>
        <end position="10"/>
    </location>
</feature>
<accession>A0AAN6UNZ9</accession>
<reference evidence="2" key="2">
    <citation type="submission" date="2023-05" db="EMBL/GenBank/DDBJ databases">
        <authorList>
            <consortium name="Lawrence Berkeley National Laboratory"/>
            <person name="Steindorff A."/>
            <person name="Hensen N."/>
            <person name="Bonometti L."/>
            <person name="Westerberg I."/>
            <person name="Brannstrom I.O."/>
            <person name="Guillou S."/>
            <person name="Cros-Aarteil S."/>
            <person name="Calhoun S."/>
            <person name="Haridas S."/>
            <person name="Kuo A."/>
            <person name="Mondo S."/>
            <person name="Pangilinan J."/>
            <person name="Riley R."/>
            <person name="Labutti K."/>
            <person name="Andreopoulos B."/>
            <person name="Lipzen A."/>
            <person name="Chen C."/>
            <person name="Yanf M."/>
            <person name="Daum C."/>
            <person name="Ng V."/>
            <person name="Clum A."/>
            <person name="Ohm R."/>
            <person name="Martin F."/>
            <person name="Silar P."/>
            <person name="Natvig D."/>
            <person name="Lalanne C."/>
            <person name="Gautier V."/>
            <person name="Ament-Velasquez S.L."/>
            <person name="Kruys A."/>
            <person name="Hutchinson M.I."/>
            <person name="Powell A.J."/>
            <person name="Barry K."/>
            <person name="Miller A.N."/>
            <person name="Grigoriev I.V."/>
            <person name="Debuchy R."/>
            <person name="Gladieux P."/>
            <person name="Thoren M.H."/>
            <person name="Johannesson H."/>
        </authorList>
    </citation>
    <scope>NUCLEOTIDE SEQUENCE</scope>
    <source>
        <strain evidence="2">CBS 123565</strain>
    </source>
</reference>
<evidence type="ECO:0000256" key="1">
    <source>
        <dbReference type="SAM" id="MobiDB-lite"/>
    </source>
</evidence>
<keyword evidence="3" id="KW-1185">Reference proteome</keyword>
<organism evidence="2 3">
    <name type="scientific">Trichocladium antarcticum</name>
    <dbReference type="NCBI Taxonomy" id="1450529"/>
    <lineage>
        <taxon>Eukaryota</taxon>
        <taxon>Fungi</taxon>
        <taxon>Dikarya</taxon>
        <taxon>Ascomycota</taxon>
        <taxon>Pezizomycotina</taxon>
        <taxon>Sordariomycetes</taxon>
        <taxon>Sordariomycetidae</taxon>
        <taxon>Sordariales</taxon>
        <taxon>Chaetomiaceae</taxon>
        <taxon>Trichocladium</taxon>
    </lineage>
</organism>
<name>A0AAN6UNZ9_9PEZI</name>
<comment type="caution">
    <text evidence="2">The sequence shown here is derived from an EMBL/GenBank/DDBJ whole genome shotgun (WGS) entry which is preliminary data.</text>
</comment>
<feature type="region of interest" description="Disordered" evidence="1">
    <location>
        <begin position="1"/>
        <end position="41"/>
    </location>
</feature>
<dbReference type="Proteomes" id="UP001304895">
    <property type="component" value="Unassembled WGS sequence"/>
</dbReference>
<dbReference type="EMBL" id="MU853403">
    <property type="protein sequence ID" value="KAK4136562.1"/>
    <property type="molecule type" value="Genomic_DNA"/>
</dbReference>
<evidence type="ECO:0000313" key="2">
    <source>
        <dbReference type="EMBL" id="KAK4136562.1"/>
    </source>
</evidence>
<protein>
    <submittedName>
        <fullName evidence="2">Uncharacterized protein</fullName>
    </submittedName>
</protein>
<proteinExistence type="predicted"/>